<feature type="domain" description="Sporulation protein YpeB N-terminal" evidence="2">
    <location>
        <begin position="33"/>
        <end position="160"/>
    </location>
</feature>
<dbReference type="OrthoDB" id="2372097at2"/>
<dbReference type="Pfam" id="PF14620">
    <property type="entry name" value="YPEB_PepSY1-2"/>
    <property type="match status" value="1"/>
</dbReference>
<dbReference type="InterPro" id="IPR048402">
    <property type="entry name" value="YpeB_N"/>
</dbReference>
<dbReference type="GO" id="GO:0009847">
    <property type="term" value="P:spore germination"/>
    <property type="evidence" value="ECO:0007669"/>
    <property type="project" value="InterPro"/>
</dbReference>
<dbReference type="RefSeq" id="WP_021298048.1">
    <property type="nucleotide sequence ID" value="NZ_AURB01000169.1"/>
</dbReference>
<keyword evidence="4" id="KW-1185">Reference proteome</keyword>
<dbReference type="Pfam" id="PF20769">
    <property type="entry name" value="YPEB_N"/>
    <property type="match status" value="1"/>
</dbReference>
<name>T0CYM3_ALIAG</name>
<accession>T0CYM3</accession>
<gene>
    <name evidence="3" type="ORF">K1I37_11840</name>
</gene>
<proteinExistence type="predicted"/>
<dbReference type="Proteomes" id="UP000829401">
    <property type="component" value="Chromosome"/>
</dbReference>
<dbReference type="AlphaFoldDB" id="T0CYM3"/>
<dbReference type="eggNOG" id="COG2959">
    <property type="taxonomic scope" value="Bacteria"/>
</dbReference>
<feature type="domain" description="Sporulation protein YpeB PepSY1 and PepSY2" evidence="1">
    <location>
        <begin position="179"/>
        <end position="356"/>
    </location>
</feature>
<evidence type="ECO:0000313" key="4">
    <source>
        <dbReference type="Proteomes" id="UP000829401"/>
    </source>
</evidence>
<evidence type="ECO:0000259" key="2">
    <source>
        <dbReference type="Pfam" id="PF20769"/>
    </source>
</evidence>
<protein>
    <submittedName>
        <fullName evidence="3">Germination protein YpeB</fullName>
    </submittedName>
</protein>
<dbReference type="STRING" id="1356854.N007_14515"/>
<accession>A0A9E6ZFU3</accession>
<reference evidence="4" key="1">
    <citation type="journal article" date="2022" name="G3 (Bethesda)">
        <title>Unveiling the complete genome sequence of Alicyclobacillus acidoterrestris DSM 3922T, a taint-producing strain.</title>
        <authorList>
            <person name="Leonardo I.C."/>
            <person name="Barreto Crespo M.T."/>
            <person name="Gaspar F.B."/>
        </authorList>
    </citation>
    <scope>NUCLEOTIDE SEQUENCE [LARGE SCALE GENOMIC DNA]</scope>
    <source>
        <strain evidence="4">DSM 3922</strain>
    </source>
</reference>
<organism evidence="3 4">
    <name type="scientific">Alicyclobacillus acidoterrestris (strain ATCC 49025 / DSM 3922 / CIP 106132 / NCIMB 13137 / GD3B)</name>
    <dbReference type="NCBI Taxonomy" id="1356854"/>
    <lineage>
        <taxon>Bacteria</taxon>
        <taxon>Bacillati</taxon>
        <taxon>Bacillota</taxon>
        <taxon>Bacilli</taxon>
        <taxon>Bacillales</taxon>
        <taxon>Alicyclobacillaceae</taxon>
        <taxon>Alicyclobacillus</taxon>
    </lineage>
</organism>
<dbReference type="InterPro" id="IPR014239">
    <property type="entry name" value="YpeB_PepSY1-2"/>
</dbReference>
<dbReference type="KEGG" id="aaco:K1I37_11840"/>
<sequence length="431" mass="46948">MLHRATWVAAGVLAVVAVGTTVGYWGYDQKQQKDAFARAAQTQYESSFHHLVNDVRDMRTELAKSMLTQDHASFDTHLSDISRLCYAAEASLGRLPSDITPSSNLQAYLHRVDSQVQGWMKHDKTPGDKDVRQSLNTLYAQSGTFVSQLGQIQSQLGNQVDAWATGAKSGQTVGFATDGLRRVDRQVASFADNPLPQAPKPTAGANQTLQKQPKITANQAIKSVAKVAGVSGTGWQAKLYRGGSPTAYFNVKGNVQNRHISAEVSQYGGHLLTYYDDRPVKSSKYDFATAASDATKWLKAEGYGPVQRTNAMQYDHAAMFTFAPLVNGIPVIGQPISVHIALDNGHVVGFNAAQVYANPVGKVPAAKLTVTQLRKRLSPDFEVKMAKQVIVQDENRNYIPAAAFYGTMKQETYCIVLSAIDGAEVKIDHLT</sequence>
<dbReference type="EMBL" id="CP080467">
    <property type="protein sequence ID" value="UNO47413.1"/>
    <property type="molecule type" value="Genomic_DNA"/>
</dbReference>
<evidence type="ECO:0000259" key="1">
    <source>
        <dbReference type="Pfam" id="PF14620"/>
    </source>
</evidence>
<evidence type="ECO:0000313" key="3">
    <source>
        <dbReference type="EMBL" id="UNO47413.1"/>
    </source>
</evidence>